<proteinExistence type="predicted"/>
<organism evidence="6 7">
    <name type="scientific">Brevirhabdus pacifica</name>
    <dbReference type="NCBI Taxonomy" id="1267768"/>
    <lineage>
        <taxon>Bacteria</taxon>
        <taxon>Pseudomonadati</taxon>
        <taxon>Pseudomonadota</taxon>
        <taxon>Alphaproteobacteria</taxon>
        <taxon>Rhodobacterales</taxon>
        <taxon>Paracoccaceae</taxon>
        <taxon>Brevirhabdus</taxon>
    </lineage>
</organism>
<dbReference type="InterPro" id="IPR016982">
    <property type="entry name" value="Mms48"/>
</dbReference>
<keyword evidence="4" id="KW-0472">Membrane</keyword>
<feature type="region of interest" description="Disordered" evidence="5">
    <location>
        <begin position="452"/>
        <end position="574"/>
    </location>
</feature>
<dbReference type="RefSeq" id="WP_076979815.1">
    <property type="nucleotide sequence ID" value="NZ_CP019124.1"/>
</dbReference>
<evidence type="ECO:0000313" key="6">
    <source>
        <dbReference type="EMBL" id="APX89794.1"/>
    </source>
</evidence>
<protein>
    <submittedName>
        <fullName evidence="6">Heme biosynthesis protein HemY</fullName>
    </submittedName>
</protein>
<sequence>MLWSLLKITIFVALIAAATLGAGYLMETSGGIRLSVANTEFTLGPLQSVVAVLLLVLALWILFKLVGLLVAILRFVKGDETALTRYFDRNRERKGYQALSDGMVALASGEGRLAMAKAEKAERYLHRPELTNLLTAQAAEMAGDHTRAQEVYKTLLQDDRTRFVGIRGILRQRLAEGDTDTALALAQKAFELKPRHNEVQDVLLKLQADDGDWAGARRTLDAKLKSGTLPRDVHKRRDAVLALATARSGAQGDGVSGDAAIEANRLAPDLVPAAVLAAETYIDRARPRYATKVLKTAWDAEPHPDLAAAFARIDPEETPAQRINRFRALVKSNPDHPESRMLMAELHIANEDFPEARRALGDLVTTHPTARSLTIMAAIERGEGADDSVVRGWLTRALTAPRGPQWICDNCHHLHGHWTPVCGNCHAFDTLAWREPPTGEVAMPNSTDMLPLIVGRPDASGSGAGTPALSSGGTAAIETRGPVAEEVVPPAEPPARSEKDTDKDVEDAEIAAASDTDRSDEELPPSAIPPSSPAASSENEGDETVEGDAPHGKTVGMAMPRVMPDVEPPTRRQA</sequence>
<evidence type="ECO:0000313" key="7">
    <source>
        <dbReference type="Proteomes" id="UP000187266"/>
    </source>
</evidence>
<evidence type="ECO:0000256" key="1">
    <source>
        <dbReference type="ARBA" id="ARBA00004370"/>
    </source>
</evidence>
<dbReference type="SUPFAM" id="SSF48452">
    <property type="entry name" value="TPR-like"/>
    <property type="match status" value="1"/>
</dbReference>
<dbReference type="GO" id="GO:0016020">
    <property type="term" value="C:membrane"/>
    <property type="evidence" value="ECO:0007669"/>
    <property type="project" value="UniProtKB-SubCell"/>
</dbReference>
<keyword evidence="2" id="KW-0812">Transmembrane</keyword>
<dbReference type="Gene3D" id="1.25.40.10">
    <property type="entry name" value="Tetratricopeptide repeat domain"/>
    <property type="match status" value="1"/>
</dbReference>
<dbReference type="InterPro" id="IPR011990">
    <property type="entry name" value="TPR-like_helical_dom_sf"/>
</dbReference>
<gene>
    <name evidence="6" type="ORF">BV394_08780</name>
</gene>
<evidence type="ECO:0000256" key="4">
    <source>
        <dbReference type="ARBA" id="ARBA00023136"/>
    </source>
</evidence>
<reference evidence="6 7" key="1">
    <citation type="submission" date="2017-01" db="EMBL/GenBank/DDBJ databases">
        <title>Genomic analysis of Xuhuaishuia manganoxidans DY6-4.</title>
        <authorList>
            <person name="Wang X."/>
        </authorList>
    </citation>
    <scope>NUCLEOTIDE SEQUENCE [LARGE SCALE GENOMIC DNA]</scope>
    <source>
        <strain evidence="6 7">DY6-4</strain>
    </source>
</reference>
<evidence type="ECO:0000256" key="5">
    <source>
        <dbReference type="SAM" id="MobiDB-lite"/>
    </source>
</evidence>
<keyword evidence="3" id="KW-1133">Transmembrane helix</keyword>
<evidence type="ECO:0000256" key="2">
    <source>
        <dbReference type="ARBA" id="ARBA00022692"/>
    </source>
</evidence>
<dbReference type="Pfam" id="PF14559">
    <property type="entry name" value="TPR_19"/>
    <property type="match status" value="1"/>
</dbReference>
<name>A0A1U7DIH7_9RHOB</name>
<keyword evidence="7" id="KW-1185">Reference proteome</keyword>
<dbReference type="EMBL" id="CP019124">
    <property type="protein sequence ID" value="APX89794.1"/>
    <property type="molecule type" value="Genomic_DNA"/>
</dbReference>
<dbReference type="PIRSF" id="PIRSF031802">
    <property type="entry name" value="UCP031802"/>
    <property type="match status" value="1"/>
</dbReference>
<dbReference type="OrthoDB" id="9798343at2"/>
<dbReference type="AlphaFoldDB" id="A0A1U7DIH7"/>
<accession>A0A1U7DIH7</accession>
<accession>A0A2M9DBA3</accession>
<evidence type="ECO:0000256" key="3">
    <source>
        <dbReference type="ARBA" id="ARBA00022989"/>
    </source>
</evidence>
<dbReference type="InterPro" id="IPR010817">
    <property type="entry name" value="HemY_N"/>
</dbReference>
<dbReference type="STRING" id="1267768.BV394_08780"/>
<dbReference type="Proteomes" id="UP000187266">
    <property type="component" value="Chromosome"/>
</dbReference>
<dbReference type="Pfam" id="PF07219">
    <property type="entry name" value="HemY_N"/>
    <property type="match status" value="1"/>
</dbReference>
<comment type="subcellular location">
    <subcellularLocation>
        <location evidence="1">Membrane</location>
    </subcellularLocation>
</comment>